<organism evidence="2 3">
    <name type="scientific">Brassica carinata</name>
    <name type="common">Ethiopian mustard</name>
    <name type="synonym">Abyssinian cabbage</name>
    <dbReference type="NCBI Taxonomy" id="52824"/>
    <lineage>
        <taxon>Eukaryota</taxon>
        <taxon>Viridiplantae</taxon>
        <taxon>Streptophyta</taxon>
        <taxon>Embryophyta</taxon>
        <taxon>Tracheophyta</taxon>
        <taxon>Spermatophyta</taxon>
        <taxon>Magnoliopsida</taxon>
        <taxon>eudicotyledons</taxon>
        <taxon>Gunneridae</taxon>
        <taxon>Pentapetalae</taxon>
        <taxon>rosids</taxon>
        <taxon>malvids</taxon>
        <taxon>Brassicales</taxon>
        <taxon>Brassicaceae</taxon>
        <taxon>Brassiceae</taxon>
        <taxon>Brassica</taxon>
    </lineage>
</organism>
<reference evidence="2 3" key="1">
    <citation type="submission" date="2020-02" db="EMBL/GenBank/DDBJ databases">
        <authorList>
            <person name="Ma Q."/>
            <person name="Huang Y."/>
            <person name="Song X."/>
            <person name="Pei D."/>
        </authorList>
    </citation>
    <scope>NUCLEOTIDE SEQUENCE [LARGE SCALE GENOMIC DNA]</scope>
    <source>
        <strain evidence="2">Sxm20200214</strain>
        <tissue evidence="2">Leaf</tissue>
    </source>
</reference>
<name>A0A8X8B6Q2_BRACI</name>
<sequence>MGRAKKKNKPKAAAFLPSSKFSRVLASSFSSEMGAKARQVSSSATIRVPPAAFESLVVVSSDLEGSLSSPVGSCFKAHLMSLLKDSPGPSLGSMGKETPAPSLDIPDKESPALISPEDSKEAGSRNEDDSTGVRADEGSNLKKEESSAALKTPPAPEQ</sequence>
<feature type="region of interest" description="Disordered" evidence="1">
    <location>
        <begin position="85"/>
        <end position="158"/>
    </location>
</feature>
<evidence type="ECO:0000313" key="2">
    <source>
        <dbReference type="EMBL" id="KAG2323422.1"/>
    </source>
</evidence>
<accession>A0A8X8B6Q2</accession>
<protein>
    <submittedName>
        <fullName evidence="2">Uncharacterized protein</fullName>
    </submittedName>
</protein>
<feature type="compositionally biased region" description="Basic and acidic residues" evidence="1">
    <location>
        <begin position="134"/>
        <end position="146"/>
    </location>
</feature>
<dbReference type="EMBL" id="JAAMPC010000003">
    <property type="protein sequence ID" value="KAG2323422.1"/>
    <property type="molecule type" value="Genomic_DNA"/>
</dbReference>
<dbReference type="AlphaFoldDB" id="A0A8X8B6Q2"/>
<proteinExistence type="predicted"/>
<comment type="caution">
    <text evidence="2">The sequence shown here is derived from an EMBL/GenBank/DDBJ whole genome shotgun (WGS) entry which is preliminary data.</text>
</comment>
<keyword evidence="3" id="KW-1185">Reference proteome</keyword>
<evidence type="ECO:0000313" key="3">
    <source>
        <dbReference type="Proteomes" id="UP000886595"/>
    </source>
</evidence>
<feature type="compositionally biased region" description="Basic and acidic residues" evidence="1">
    <location>
        <begin position="117"/>
        <end position="128"/>
    </location>
</feature>
<dbReference type="Proteomes" id="UP000886595">
    <property type="component" value="Unassembled WGS sequence"/>
</dbReference>
<evidence type="ECO:0000256" key="1">
    <source>
        <dbReference type="SAM" id="MobiDB-lite"/>
    </source>
</evidence>
<gene>
    <name evidence="2" type="ORF">Bca52824_016635</name>
</gene>